<comment type="caution">
    <text evidence="2">The sequence shown here is derived from an EMBL/GenBank/DDBJ whole genome shotgun (WGS) entry which is preliminary data.</text>
</comment>
<proteinExistence type="predicted"/>
<evidence type="ECO:0000256" key="1">
    <source>
        <dbReference type="SAM" id="MobiDB-lite"/>
    </source>
</evidence>
<keyword evidence="3" id="KW-1185">Reference proteome</keyword>
<feature type="compositionally biased region" description="Basic and acidic residues" evidence="1">
    <location>
        <begin position="46"/>
        <end position="57"/>
    </location>
</feature>
<feature type="compositionally biased region" description="Polar residues" evidence="1">
    <location>
        <begin position="330"/>
        <end position="343"/>
    </location>
</feature>
<reference evidence="2 3" key="1">
    <citation type="journal article" date="2021" name="Elife">
        <title>Chloroplast acquisition without the gene transfer in kleptoplastic sea slugs, Plakobranchus ocellatus.</title>
        <authorList>
            <person name="Maeda T."/>
            <person name="Takahashi S."/>
            <person name="Yoshida T."/>
            <person name="Shimamura S."/>
            <person name="Takaki Y."/>
            <person name="Nagai Y."/>
            <person name="Toyoda A."/>
            <person name="Suzuki Y."/>
            <person name="Arimoto A."/>
            <person name="Ishii H."/>
            <person name="Satoh N."/>
            <person name="Nishiyama T."/>
            <person name="Hasebe M."/>
            <person name="Maruyama T."/>
            <person name="Minagawa J."/>
            <person name="Obokata J."/>
            <person name="Shigenobu S."/>
        </authorList>
    </citation>
    <scope>NUCLEOTIDE SEQUENCE [LARGE SCALE GENOMIC DNA]</scope>
</reference>
<gene>
    <name evidence="2" type="ORF">PoB_001201600</name>
</gene>
<evidence type="ECO:0000313" key="3">
    <source>
        <dbReference type="Proteomes" id="UP000735302"/>
    </source>
</evidence>
<sequence length="406" mass="44797">MREASVIAKEELQNQVEGTEYEEVVNEGINFIGDLFSPGNKPRRNKDKDEQRNEESQMGHGNVTEGNLTADILSNDTSKAMLEKEIDNPVVETTPMGTQKLNKDDFSQDLGNVLSDFFRNKRSVSLGNRVKRAFQPFNRKPPSSPDVVLDQASQVLGQTEEKNNHDVNSNNSAVTTESIATAQPHSVDDLGHSLDLTSTGHFETNDEHSTELDSMQLISTNPTKLLQTDSASKRDLHLKLITSELPTITTARYTQEVTASDALPTSSTEGFNTEVNEAQGLTTIQDKIGLATDITDGVSVDSLISVTAGYDDTNVFFTSDSPVTLDPSLPTGNVSQQEDNSTVNEDESKPINFINNLDIVGVNARSEAERSLLPEGENYFTEPSTMASIREEFIYLFSKEKRLYNY</sequence>
<dbReference type="AlphaFoldDB" id="A0AAV3YSX9"/>
<organism evidence="2 3">
    <name type="scientific">Plakobranchus ocellatus</name>
    <dbReference type="NCBI Taxonomy" id="259542"/>
    <lineage>
        <taxon>Eukaryota</taxon>
        <taxon>Metazoa</taxon>
        <taxon>Spiralia</taxon>
        <taxon>Lophotrochozoa</taxon>
        <taxon>Mollusca</taxon>
        <taxon>Gastropoda</taxon>
        <taxon>Heterobranchia</taxon>
        <taxon>Euthyneura</taxon>
        <taxon>Panpulmonata</taxon>
        <taxon>Sacoglossa</taxon>
        <taxon>Placobranchoidea</taxon>
        <taxon>Plakobranchidae</taxon>
        <taxon>Plakobranchus</taxon>
    </lineage>
</organism>
<name>A0AAV3YSX9_9GAST</name>
<accession>A0AAV3YSX9</accession>
<feature type="region of interest" description="Disordered" evidence="1">
    <location>
        <begin position="327"/>
        <end position="348"/>
    </location>
</feature>
<dbReference type="EMBL" id="BLXT01001415">
    <property type="protein sequence ID" value="GFN85510.1"/>
    <property type="molecule type" value="Genomic_DNA"/>
</dbReference>
<evidence type="ECO:0000313" key="2">
    <source>
        <dbReference type="EMBL" id="GFN85510.1"/>
    </source>
</evidence>
<protein>
    <submittedName>
        <fullName evidence="2">Uncharacterized protein</fullName>
    </submittedName>
</protein>
<feature type="region of interest" description="Disordered" evidence="1">
    <location>
        <begin position="32"/>
        <end position="67"/>
    </location>
</feature>
<dbReference type="Proteomes" id="UP000735302">
    <property type="component" value="Unassembled WGS sequence"/>
</dbReference>